<gene>
    <name evidence="1" type="ORF">PCAR00345_LOCUS36955</name>
</gene>
<protein>
    <submittedName>
        <fullName evidence="1">Uncharacterized protein</fullName>
    </submittedName>
</protein>
<organism evidence="1">
    <name type="scientific">Chrysotila carterae</name>
    <name type="common">Marine alga</name>
    <name type="synonym">Syracosphaera carterae</name>
    <dbReference type="NCBI Taxonomy" id="13221"/>
    <lineage>
        <taxon>Eukaryota</taxon>
        <taxon>Haptista</taxon>
        <taxon>Haptophyta</taxon>
        <taxon>Prymnesiophyceae</taxon>
        <taxon>Isochrysidales</taxon>
        <taxon>Isochrysidaceae</taxon>
        <taxon>Chrysotila</taxon>
    </lineage>
</organism>
<reference evidence="1" key="1">
    <citation type="submission" date="2021-01" db="EMBL/GenBank/DDBJ databases">
        <authorList>
            <person name="Corre E."/>
            <person name="Pelletier E."/>
            <person name="Niang G."/>
            <person name="Scheremetjew M."/>
            <person name="Finn R."/>
            <person name="Kale V."/>
            <person name="Holt S."/>
            <person name="Cochrane G."/>
            <person name="Meng A."/>
            <person name="Brown T."/>
            <person name="Cohen L."/>
        </authorList>
    </citation>
    <scope>NUCLEOTIDE SEQUENCE</scope>
    <source>
        <strain evidence="1">CCMP645</strain>
    </source>
</reference>
<dbReference type="AlphaFoldDB" id="A0A7S4FAY7"/>
<dbReference type="EMBL" id="HBIZ01058945">
    <property type="protein sequence ID" value="CAE0784250.1"/>
    <property type="molecule type" value="Transcribed_RNA"/>
</dbReference>
<evidence type="ECO:0000313" key="1">
    <source>
        <dbReference type="EMBL" id="CAE0784250.1"/>
    </source>
</evidence>
<accession>A0A7S4FAY7</accession>
<sequence length="339" mass="38927">MSISTGNQRCAVWGSGRRGTATCLERIPQYHHHSFSWKQVDFQPSSESILIGRLQPHITMSPAEVALLRVNLTLFEAAVHCYNPFFMDYGNNVLYNMKQGGLANSSLFPGIAATKVVWVKRTLAGSATLRHTILDAEDARGVTLRGKRMAVFIRYRAHSRKDVWLAHLTPPFKEVKLKYKNRTYSEGNWLPFVYNDQLFVTYSLCPHRVLSVNPETGHCQLAYETVPARCSRFDRGSATGFVDEHGMTVGVGHHKSSSVWYYHFLFRRLNTPPFEIVDRSADFRFPVWFNARPSWDRIQFCLSMRQVGGSVAMDYSVQDAIALTIHMPRWQYCNFTRWC</sequence>
<proteinExistence type="predicted"/>
<name>A0A7S4FAY7_CHRCT</name>